<feature type="region of interest" description="Disordered" evidence="1">
    <location>
        <begin position="1"/>
        <end position="20"/>
    </location>
</feature>
<gene>
    <name evidence="2" type="ORF">V6N11_011668</name>
</gene>
<accession>A0ABR2S973</accession>
<sequence>MHSTSSRISISRDSDSRNPARLFRHARPSKILISGHFEPFAAGFTAIPTGWWFATCSRNPPIEPELHVPFFRTGITVPVLTGGFRLIPAPVTQPSDKASYG</sequence>
<name>A0ABR2S973_9ROSI</name>
<comment type="caution">
    <text evidence="2">The sequence shown here is derived from an EMBL/GenBank/DDBJ whole genome shotgun (WGS) entry which is preliminary data.</text>
</comment>
<dbReference type="EMBL" id="JBBPBN010000016">
    <property type="protein sequence ID" value="KAK9021692.1"/>
    <property type="molecule type" value="Genomic_DNA"/>
</dbReference>
<proteinExistence type="predicted"/>
<dbReference type="Proteomes" id="UP001396334">
    <property type="component" value="Unassembled WGS sequence"/>
</dbReference>
<evidence type="ECO:0000313" key="3">
    <source>
        <dbReference type="Proteomes" id="UP001396334"/>
    </source>
</evidence>
<evidence type="ECO:0000313" key="2">
    <source>
        <dbReference type="EMBL" id="KAK9021692.1"/>
    </source>
</evidence>
<organism evidence="2 3">
    <name type="scientific">Hibiscus sabdariffa</name>
    <name type="common">roselle</name>
    <dbReference type="NCBI Taxonomy" id="183260"/>
    <lineage>
        <taxon>Eukaryota</taxon>
        <taxon>Viridiplantae</taxon>
        <taxon>Streptophyta</taxon>
        <taxon>Embryophyta</taxon>
        <taxon>Tracheophyta</taxon>
        <taxon>Spermatophyta</taxon>
        <taxon>Magnoliopsida</taxon>
        <taxon>eudicotyledons</taxon>
        <taxon>Gunneridae</taxon>
        <taxon>Pentapetalae</taxon>
        <taxon>rosids</taxon>
        <taxon>malvids</taxon>
        <taxon>Malvales</taxon>
        <taxon>Malvaceae</taxon>
        <taxon>Malvoideae</taxon>
        <taxon>Hibiscus</taxon>
    </lineage>
</organism>
<evidence type="ECO:0000256" key="1">
    <source>
        <dbReference type="SAM" id="MobiDB-lite"/>
    </source>
</evidence>
<reference evidence="2 3" key="1">
    <citation type="journal article" date="2024" name="G3 (Bethesda)">
        <title>Genome assembly of Hibiscus sabdariffa L. provides insights into metabolisms of medicinal natural products.</title>
        <authorList>
            <person name="Kim T."/>
        </authorList>
    </citation>
    <scope>NUCLEOTIDE SEQUENCE [LARGE SCALE GENOMIC DNA]</scope>
    <source>
        <strain evidence="2">TK-2024</strain>
        <tissue evidence="2">Old leaves</tissue>
    </source>
</reference>
<protein>
    <submittedName>
        <fullName evidence="2">Uncharacterized protein</fullName>
    </submittedName>
</protein>
<keyword evidence="3" id="KW-1185">Reference proteome</keyword>